<name>A0AA43QIJ5_9LECA</name>
<reference evidence="1" key="1">
    <citation type="journal article" date="2023" name="Genome Biol. Evol.">
        <title>First Whole Genome Sequence and Flow Cytometry Genome Size Data for the Lichen-Forming Fungus Ramalina farinacea (Ascomycota).</title>
        <authorList>
            <person name="Llewellyn T."/>
            <person name="Mian S."/>
            <person name="Hill R."/>
            <person name="Leitch I.J."/>
            <person name="Gaya E."/>
        </authorList>
    </citation>
    <scope>NUCLEOTIDE SEQUENCE</scope>
    <source>
        <strain evidence="1">LIQ254RAFAR</strain>
    </source>
</reference>
<dbReference type="AlphaFoldDB" id="A0AA43QIJ5"/>
<organism evidence="1 2">
    <name type="scientific">Ramalina farinacea</name>
    <dbReference type="NCBI Taxonomy" id="258253"/>
    <lineage>
        <taxon>Eukaryota</taxon>
        <taxon>Fungi</taxon>
        <taxon>Dikarya</taxon>
        <taxon>Ascomycota</taxon>
        <taxon>Pezizomycotina</taxon>
        <taxon>Lecanoromycetes</taxon>
        <taxon>OSLEUM clade</taxon>
        <taxon>Lecanoromycetidae</taxon>
        <taxon>Lecanorales</taxon>
        <taxon>Lecanorineae</taxon>
        <taxon>Ramalinaceae</taxon>
        <taxon>Ramalina</taxon>
    </lineage>
</organism>
<accession>A0AA43QIJ5</accession>
<protein>
    <submittedName>
        <fullName evidence="1">Uncharacterized protein</fullName>
    </submittedName>
</protein>
<proteinExistence type="predicted"/>
<sequence>MMYQLARLLSMTVVYCTLVAILERALTFVRTYVDRDHSKAFEIPQPWNPPRQDIKVVVSDEVAPLPDFDYSKQEPARYRPFVANRHVVMGIKKSKKEDWIRIDNKYRERIDLRKQLITDHTNICIGTGDTAIPAVEELYEQVMLDVLPKRFPSMFSVTKGIFENHVTGSKHCISNARSNPLTMLRELGENVEEDFYLMCPSHSGEYILQAFVSCFPQGLLPSAKVGLTVSQIHEPVPGYEGRLKKGVNRCFQRMARGESVGRLNVGAAILCRRDID</sequence>
<dbReference type="Pfam" id="PF11927">
    <property type="entry name" value="HODM_asu-like"/>
    <property type="match status" value="1"/>
</dbReference>
<gene>
    <name evidence="1" type="ORF">OHK93_005610</name>
</gene>
<dbReference type="EMBL" id="JAPUFD010000003">
    <property type="protein sequence ID" value="MDI1486382.1"/>
    <property type="molecule type" value="Genomic_DNA"/>
</dbReference>
<evidence type="ECO:0000313" key="1">
    <source>
        <dbReference type="EMBL" id="MDI1486382.1"/>
    </source>
</evidence>
<dbReference type="InterPro" id="IPR021848">
    <property type="entry name" value="HODM_asu-like"/>
</dbReference>
<keyword evidence="2" id="KW-1185">Reference proteome</keyword>
<evidence type="ECO:0000313" key="2">
    <source>
        <dbReference type="Proteomes" id="UP001161017"/>
    </source>
</evidence>
<dbReference type="Proteomes" id="UP001161017">
    <property type="component" value="Unassembled WGS sequence"/>
</dbReference>
<comment type="caution">
    <text evidence="1">The sequence shown here is derived from an EMBL/GenBank/DDBJ whole genome shotgun (WGS) entry which is preliminary data.</text>
</comment>